<feature type="domain" description="Glycosyltransferase 2-like" evidence="5">
    <location>
        <begin position="6"/>
        <end position="134"/>
    </location>
</feature>
<dbReference type="RefSeq" id="WP_004218321.1">
    <property type="nucleotide sequence ID" value="NZ_WDOP01000029.1"/>
</dbReference>
<dbReference type="SUPFAM" id="SSF53448">
    <property type="entry name" value="Nucleotide-diphospho-sugar transferases"/>
    <property type="match status" value="1"/>
</dbReference>
<dbReference type="GO" id="GO:0016757">
    <property type="term" value="F:glycosyltransferase activity"/>
    <property type="evidence" value="ECO:0007669"/>
    <property type="project" value="UniProtKB-KW"/>
</dbReference>
<dbReference type="AlphaFoldDB" id="A0A7J5TLD8"/>
<organism evidence="6 7">
    <name type="scientific">Bifidobacterium bifidum</name>
    <dbReference type="NCBI Taxonomy" id="1681"/>
    <lineage>
        <taxon>Bacteria</taxon>
        <taxon>Bacillati</taxon>
        <taxon>Actinomycetota</taxon>
        <taxon>Actinomycetes</taxon>
        <taxon>Bifidobacteriales</taxon>
        <taxon>Bifidobacteriaceae</taxon>
        <taxon>Bifidobacterium</taxon>
    </lineage>
</organism>
<dbReference type="Gene3D" id="3.90.550.10">
    <property type="entry name" value="Spore Coat Polysaccharide Biosynthesis Protein SpsA, Chain A"/>
    <property type="match status" value="1"/>
</dbReference>
<dbReference type="EMBL" id="WDOP01000029">
    <property type="protein sequence ID" value="KAB7485520.1"/>
    <property type="molecule type" value="Genomic_DNA"/>
</dbReference>
<dbReference type="PANTHER" id="PTHR43179">
    <property type="entry name" value="RHAMNOSYLTRANSFERASE WBBL"/>
    <property type="match status" value="1"/>
</dbReference>
<evidence type="ECO:0000259" key="5">
    <source>
        <dbReference type="Pfam" id="PF00535"/>
    </source>
</evidence>
<sequence>MRCAGIVTYNPDLERLRANLNNTASQVDAVFVFDNGSENVADIRSLADSEYTTLRVEADPNNRGIAFALNRLLDAAKEHGFKHMLLLDQDSVPTEGMCDELERHLTGSVALVCPFILDRNRMTEEEWQAQKMPPLERLTHAAKHGAITSGSLVDVAAALEVGGFDDNLFIDYVDFDFNERLILNGYEIVKDNTVYLLHEKGKSERTWLKVPRNTSAGVQWQPLYKLGYSPMRCYYQSRNRIVYWKKYHRHTGGEGLTEIPLLMALSLLFENHRIAKLRAYSRGIHDGMKMKIVEYRK</sequence>
<comment type="caution">
    <text evidence="6">The sequence shown here is derived from an EMBL/GenBank/DDBJ whole genome shotgun (WGS) entry which is preliminary data.</text>
</comment>
<evidence type="ECO:0000256" key="4">
    <source>
        <dbReference type="ARBA" id="ARBA00022679"/>
    </source>
</evidence>
<accession>A0A7J5TLD8</accession>
<dbReference type="PANTHER" id="PTHR43179:SF12">
    <property type="entry name" value="GALACTOFURANOSYLTRANSFERASE GLFT2"/>
    <property type="match status" value="1"/>
</dbReference>
<protein>
    <submittedName>
        <fullName evidence="6">Glycosyltransferase</fullName>
    </submittedName>
</protein>
<name>A0A7J5TLD8_BIFBI</name>
<dbReference type="Proteomes" id="UP000451386">
    <property type="component" value="Unassembled WGS sequence"/>
</dbReference>
<proteinExistence type="inferred from homology"/>
<keyword evidence="3" id="KW-0328">Glycosyltransferase</keyword>
<evidence type="ECO:0000313" key="6">
    <source>
        <dbReference type="EMBL" id="KAB7485520.1"/>
    </source>
</evidence>
<comment type="similarity">
    <text evidence="2">Belongs to the glycosyltransferase 2 family.</text>
</comment>
<evidence type="ECO:0000256" key="1">
    <source>
        <dbReference type="ARBA" id="ARBA00004776"/>
    </source>
</evidence>
<dbReference type="InterPro" id="IPR029044">
    <property type="entry name" value="Nucleotide-diphossugar_trans"/>
</dbReference>
<dbReference type="Pfam" id="PF00535">
    <property type="entry name" value="Glycos_transf_2"/>
    <property type="match status" value="1"/>
</dbReference>
<dbReference type="GeneID" id="29696072"/>
<comment type="pathway">
    <text evidence="1">Cell wall biogenesis; cell wall polysaccharide biosynthesis.</text>
</comment>
<evidence type="ECO:0000256" key="2">
    <source>
        <dbReference type="ARBA" id="ARBA00006739"/>
    </source>
</evidence>
<dbReference type="InterPro" id="IPR001173">
    <property type="entry name" value="Glyco_trans_2-like"/>
</dbReference>
<keyword evidence="4 6" id="KW-0808">Transferase</keyword>
<evidence type="ECO:0000256" key="3">
    <source>
        <dbReference type="ARBA" id="ARBA00022676"/>
    </source>
</evidence>
<gene>
    <name evidence="6" type="ORF">GBA83_10300</name>
</gene>
<reference evidence="6 7" key="1">
    <citation type="journal article" date="2019" name="Nat. Med.">
        <title>A library of human gut bacterial isolates paired with longitudinal multiomics data enables mechanistic microbiome research.</title>
        <authorList>
            <person name="Poyet M."/>
            <person name="Groussin M."/>
            <person name="Gibbons S.M."/>
            <person name="Avila-Pacheco J."/>
            <person name="Jiang X."/>
            <person name="Kearney S.M."/>
            <person name="Perrotta A.R."/>
            <person name="Berdy B."/>
            <person name="Zhao S."/>
            <person name="Lieberman T.D."/>
            <person name="Swanson P.K."/>
            <person name="Smith M."/>
            <person name="Roesemann S."/>
            <person name="Alexander J.E."/>
            <person name="Rich S.A."/>
            <person name="Livny J."/>
            <person name="Vlamakis H."/>
            <person name="Clish C."/>
            <person name="Bullock K."/>
            <person name="Deik A."/>
            <person name="Scott J."/>
            <person name="Pierce K.A."/>
            <person name="Xavier R.J."/>
            <person name="Alm E.J."/>
        </authorList>
    </citation>
    <scope>NUCLEOTIDE SEQUENCE [LARGE SCALE GENOMIC DNA]</scope>
    <source>
        <strain evidence="6 7">BIOML-A13</strain>
    </source>
</reference>
<evidence type="ECO:0000313" key="7">
    <source>
        <dbReference type="Proteomes" id="UP000451386"/>
    </source>
</evidence>